<evidence type="ECO:0000313" key="1">
    <source>
        <dbReference type="EMBL" id="SAL01594.1"/>
    </source>
</evidence>
<dbReference type="AlphaFoldDB" id="A0A158E463"/>
<dbReference type="STRING" id="1777141.AWB80_08161"/>
<organism evidence="1 2">
    <name type="scientific">Caballeronia pedi</name>
    <dbReference type="NCBI Taxonomy" id="1777141"/>
    <lineage>
        <taxon>Bacteria</taxon>
        <taxon>Pseudomonadati</taxon>
        <taxon>Pseudomonadota</taxon>
        <taxon>Betaproteobacteria</taxon>
        <taxon>Burkholderiales</taxon>
        <taxon>Burkholderiaceae</taxon>
        <taxon>Caballeronia</taxon>
    </lineage>
</organism>
<proteinExistence type="predicted"/>
<dbReference type="Pfam" id="PF10765">
    <property type="entry name" value="Phage_P22_NinX"/>
    <property type="match status" value="1"/>
</dbReference>
<dbReference type="EMBL" id="FCOE02000068">
    <property type="protein sequence ID" value="SAL01594.1"/>
    <property type="molecule type" value="Genomic_DNA"/>
</dbReference>
<keyword evidence="2" id="KW-1185">Reference proteome</keyword>
<comment type="caution">
    <text evidence="1">The sequence shown here is derived from an EMBL/GenBank/DDBJ whole genome shotgun (WGS) entry which is preliminary data.</text>
</comment>
<protein>
    <recommendedName>
        <fullName evidence="3">DUF2591 domain-containing protein</fullName>
    </recommendedName>
</protein>
<dbReference type="InterPro" id="IPR019701">
    <property type="entry name" value="Phage_P22_NinX"/>
</dbReference>
<sequence length="151" mass="16760">MKVSELTGALLDYWVARVEMEAEGGRLKDCGIRALDRSRWVIFDPRDNGAMAIICVGFFTFRKTQNEIGADRFVEHYSPSTRWAEGGLIVDRARMNFATIGTGPRDEDGNEPIVAIPIEGRRAAQGPTHLIAAMRAIVLNHFGEEVLDEGL</sequence>
<evidence type="ECO:0000313" key="2">
    <source>
        <dbReference type="Proteomes" id="UP000054911"/>
    </source>
</evidence>
<dbReference type="OrthoDB" id="8564427at2"/>
<reference evidence="1" key="1">
    <citation type="submission" date="2016-01" db="EMBL/GenBank/DDBJ databases">
        <authorList>
            <person name="Peeters C."/>
        </authorList>
    </citation>
    <scope>NUCLEOTIDE SEQUENCE [LARGE SCALE GENOMIC DNA]</scope>
    <source>
        <strain evidence="1">LMG 29323</strain>
    </source>
</reference>
<dbReference type="RefSeq" id="WP_160147528.1">
    <property type="nucleotide sequence ID" value="NZ_FCOE02000068.1"/>
</dbReference>
<dbReference type="Proteomes" id="UP000054911">
    <property type="component" value="Unassembled WGS sequence"/>
</dbReference>
<name>A0A158E463_9BURK</name>
<evidence type="ECO:0008006" key="3">
    <source>
        <dbReference type="Google" id="ProtNLM"/>
    </source>
</evidence>
<accession>A0A158E463</accession>
<gene>
    <name evidence="1" type="ORF">AWB80_08161</name>
</gene>